<accession>A0A1G4AXD5</accession>
<organism evidence="1 2">
    <name type="scientific">Colletotrichum orchidophilum</name>
    <dbReference type="NCBI Taxonomy" id="1209926"/>
    <lineage>
        <taxon>Eukaryota</taxon>
        <taxon>Fungi</taxon>
        <taxon>Dikarya</taxon>
        <taxon>Ascomycota</taxon>
        <taxon>Pezizomycotina</taxon>
        <taxon>Sordariomycetes</taxon>
        <taxon>Hypocreomycetidae</taxon>
        <taxon>Glomerellales</taxon>
        <taxon>Glomerellaceae</taxon>
        <taxon>Colletotrichum</taxon>
    </lineage>
</organism>
<comment type="caution">
    <text evidence="1">The sequence shown here is derived from an EMBL/GenBank/DDBJ whole genome shotgun (WGS) entry which is preliminary data.</text>
</comment>
<feature type="non-terminal residue" evidence="1">
    <location>
        <position position="1"/>
    </location>
</feature>
<reference evidence="1 2" key="1">
    <citation type="submission" date="2016-09" db="EMBL/GenBank/DDBJ databases">
        <authorList>
            <person name="Capua I."/>
            <person name="De Benedictis P."/>
            <person name="Joannis T."/>
            <person name="Lombin L.H."/>
            <person name="Cattoli G."/>
        </authorList>
    </citation>
    <scope>NUCLEOTIDE SEQUENCE [LARGE SCALE GENOMIC DNA]</scope>
    <source>
        <strain evidence="1 2">IMI 309357</strain>
    </source>
</reference>
<sequence>PNAILPGLEIRSPPPPVSTCHFVFPASQSALLRGKAGRQAVVRVPYHRFPRFRPQVPPDLDILPSAMQALVRLILLDASSPNIVATEQNSKQPHAAFYISHCRQAQVVDPLRDRKITGYCTCPSSETMMTSQAPPPKPGSSDWPPMLPIARLGFLSTGSTEWPMGDVANSAAPSGSLVGSP</sequence>
<dbReference type="GeneID" id="34564117"/>
<keyword evidence="2" id="KW-1185">Reference proteome</keyword>
<evidence type="ECO:0000313" key="1">
    <source>
        <dbReference type="EMBL" id="OHE93753.1"/>
    </source>
</evidence>
<dbReference type="EMBL" id="MJBS01000113">
    <property type="protein sequence ID" value="OHE93753.1"/>
    <property type="molecule type" value="Genomic_DNA"/>
</dbReference>
<proteinExistence type="predicted"/>
<evidence type="ECO:0000313" key="2">
    <source>
        <dbReference type="Proteomes" id="UP000176998"/>
    </source>
</evidence>
<protein>
    <submittedName>
        <fullName evidence="1">Uncharacterized protein</fullName>
    </submittedName>
</protein>
<name>A0A1G4AXD5_9PEZI</name>
<dbReference type="Proteomes" id="UP000176998">
    <property type="component" value="Unassembled WGS sequence"/>
</dbReference>
<dbReference type="AlphaFoldDB" id="A0A1G4AXD5"/>
<gene>
    <name evidence="1" type="ORF">CORC01_10980</name>
</gene>
<dbReference type="RefSeq" id="XP_022470917.1">
    <property type="nucleotide sequence ID" value="XM_022622607.1"/>
</dbReference>